<dbReference type="PROSITE" id="PS51462">
    <property type="entry name" value="NUDIX"/>
    <property type="match status" value="1"/>
</dbReference>
<keyword evidence="4" id="KW-0648">Protein biosynthesis</keyword>
<gene>
    <name evidence="4" type="ORF">EA462_00165</name>
</gene>
<comment type="similarity">
    <text evidence="1">Belongs to the eIF-2B alpha/beta/delta subunits family.</text>
</comment>
<dbReference type="GO" id="GO:0003743">
    <property type="term" value="F:translation initiation factor activity"/>
    <property type="evidence" value="ECO:0007669"/>
    <property type="project" value="UniProtKB-KW"/>
</dbReference>
<dbReference type="SUPFAM" id="SSF100950">
    <property type="entry name" value="NagB/RpiA/CoA transferase-like"/>
    <property type="match status" value="1"/>
</dbReference>
<dbReference type="PANTHER" id="PTHR43475">
    <property type="entry name" value="METHYLTHIORIBOSE-1-PHOSPHATE ISOMERASE"/>
    <property type="match status" value="1"/>
</dbReference>
<comment type="caution">
    <text evidence="4">The sequence shown here is derived from an EMBL/GenBank/DDBJ whole genome shotgun (WGS) entry which is preliminary data.</text>
</comment>
<dbReference type="Proteomes" id="UP000273828">
    <property type="component" value="Unassembled WGS sequence"/>
</dbReference>
<name>A0A3N6LVE6_9EURY</name>
<dbReference type="Gene3D" id="3.40.50.10470">
    <property type="entry name" value="Translation initiation factor eif-2b, domain 2"/>
    <property type="match status" value="1"/>
</dbReference>
<dbReference type="GO" id="GO:0019509">
    <property type="term" value="P:L-methionine salvage from methylthioadenosine"/>
    <property type="evidence" value="ECO:0007669"/>
    <property type="project" value="TreeGrafter"/>
</dbReference>
<dbReference type="OrthoDB" id="27639at2157"/>
<dbReference type="SUPFAM" id="SSF55811">
    <property type="entry name" value="Nudix"/>
    <property type="match status" value="1"/>
</dbReference>
<keyword evidence="5" id="KW-1185">Reference proteome</keyword>
<evidence type="ECO:0000313" key="4">
    <source>
        <dbReference type="EMBL" id="RQG92687.1"/>
    </source>
</evidence>
<evidence type="ECO:0000313" key="5">
    <source>
        <dbReference type="Proteomes" id="UP000273828"/>
    </source>
</evidence>
<dbReference type="InterPro" id="IPR000086">
    <property type="entry name" value="NUDIX_hydrolase_dom"/>
</dbReference>
<feature type="region of interest" description="Disordered" evidence="2">
    <location>
        <begin position="178"/>
        <end position="201"/>
    </location>
</feature>
<sequence>MTDSTRDDGSEPSHVVTAFVRNRGEILLVRRSDAVGSHVGRWDGVSGFAEGRPDERVRTEIREKTGLEDGVSLVRSGRPVEFEDPDLDRERIVRPFLFDCDTREVKLSDEHDAFEWRSPTATVDPSDGRETVPKLWTAYERVAPTARSVAADDEHGAAFLSLRALEVVRDRAGVLVAERAEGEPDGSERNTHESDGAETRSDAEWNELAELAGRVLETRPSMAVLRNRVNRAMADADRTDDHPPGGAAVLESAISGIERAAAADEDAAVNGGERIDGTVLTLSRSGTVLDALREGSPSRVFVSESRPGREGVGVAETLASDSVLDCSVTVHTDAAAAHVLATEAVDRVVVGADTVRPDGAVVNKTGTRAVSIAAARENVPVTVVAAADKLSTRTTVNLESGDRAAVYDGNPSVDVANPTFDVTPAECVTELVTETGSLEVDELEDIVEELRELETWRDR</sequence>
<protein>
    <submittedName>
        <fullName evidence="4">Initiation factor 2B</fullName>
    </submittedName>
</protein>
<organism evidence="4 5">
    <name type="scientific">Natrarchaeobius halalkaliphilus</name>
    <dbReference type="NCBI Taxonomy" id="1679091"/>
    <lineage>
        <taxon>Archaea</taxon>
        <taxon>Methanobacteriati</taxon>
        <taxon>Methanobacteriota</taxon>
        <taxon>Stenosarchaea group</taxon>
        <taxon>Halobacteria</taxon>
        <taxon>Halobacteriales</taxon>
        <taxon>Natrialbaceae</taxon>
        <taxon>Natrarchaeobius</taxon>
    </lineage>
</organism>
<feature type="domain" description="Nudix hydrolase" evidence="3">
    <location>
        <begin position="11"/>
        <end position="139"/>
    </location>
</feature>
<proteinExistence type="inferred from homology"/>
<reference evidence="4 5" key="1">
    <citation type="submission" date="2018-10" db="EMBL/GenBank/DDBJ databases">
        <title>Natrarchaeobius chitinivorans gen. nov., sp. nov., and Natrarchaeobius haloalkaliphilus sp. nov., alkaliphilic, chitin-utilizing haloarchaea from hypersaline alkaline lakes.</title>
        <authorList>
            <person name="Sorokin D.Y."/>
            <person name="Elcheninov A.G."/>
            <person name="Kostrikina N.A."/>
            <person name="Bale N.J."/>
            <person name="Sinninghe Damste J.S."/>
            <person name="Khijniak T.V."/>
            <person name="Kublanov I.V."/>
            <person name="Toshchakov S.V."/>
        </authorList>
    </citation>
    <scope>NUCLEOTIDE SEQUENCE [LARGE SCALE GENOMIC DNA]</scope>
    <source>
        <strain evidence="4 5">AArcht-Sl</strain>
    </source>
</reference>
<dbReference type="InterPro" id="IPR037171">
    <property type="entry name" value="NagB/RpiA_transferase-like"/>
</dbReference>
<dbReference type="AlphaFoldDB" id="A0A3N6LVE6"/>
<dbReference type="GO" id="GO:0046523">
    <property type="term" value="F:S-methyl-5-thioribose-1-phosphate isomerase activity"/>
    <property type="evidence" value="ECO:0007669"/>
    <property type="project" value="TreeGrafter"/>
</dbReference>
<dbReference type="Pfam" id="PF01008">
    <property type="entry name" value="IF-2B"/>
    <property type="match status" value="1"/>
</dbReference>
<dbReference type="Gene3D" id="3.90.79.10">
    <property type="entry name" value="Nucleoside Triphosphate Pyrophosphohydrolase"/>
    <property type="match status" value="1"/>
</dbReference>
<accession>A0A3N6LVE6</accession>
<dbReference type="RefSeq" id="WP_124176560.1">
    <property type="nucleotide sequence ID" value="NZ_REFY01000001.1"/>
</dbReference>
<dbReference type="PANTHER" id="PTHR43475:SF2">
    <property type="entry name" value="RIBOSE 1,5-BISPHOSPHATE ISOMERASE"/>
    <property type="match status" value="1"/>
</dbReference>
<keyword evidence="4" id="KW-0396">Initiation factor</keyword>
<evidence type="ECO:0000256" key="2">
    <source>
        <dbReference type="SAM" id="MobiDB-lite"/>
    </source>
</evidence>
<evidence type="ECO:0000259" key="3">
    <source>
        <dbReference type="PROSITE" id="PS51462"/>
    </source>
</evidence>
<dbReference type="InterPro" id="IPR000649">
    <property type="entry name" value="IF-2B-related"/>
</dbReference>
<dbReference type="InterPro" id="IPR042529">
    <property type="entry name" value="IF_2B-like_C"/>
</dbReference>
<dbReference type="InterPro" id="IPR015797">
    <property type="entry name" value="NUDIX_hydrolase-like_dom_sf"/>
</dbReference>
<dbReference type="EMBL" id="REFY01000001">
    <property type="protein sequence ID" value="RQG92687.1"/>
    <property type="molecule type" value="Genomic_DNA"/>
</dbReference>
<evidence type="ECO:0000256" key="1">
    <source>
        <dbReference type="RuleBase" id="RU003814"/>
    </source>
</evidence>